<sequence>MTDHFNERLKEILVGKVTSDTAVKIYDEWGQNGYDQSVSAQAYIGPEVTAKTIASLYDKSERDTIQLLDIGAGTGLVGEQLRKYGFSKIDALEPASGMLASARQKNLYRNYYNHYLKKDTLIDANGFYDCVCTCGCLAPGHIPVDSLHDFLRFAKKGGNIVMTMKKQYDVPGYSESMRSLIKDFENSGKWEKKLESQFPNYFEDAIVIYQISTSLTLLIVLGTTIMKISIVSSIICLVIAVDLTFAVPTAHRQKRWDWFSRARELYNNARDHISDAVDTAGDVADTIGVHAREHLNLAADHLEDLGVPRERIDETGERLNNITSQVVQRGQDIIENGKNGLSRAAEHAMKKAMETIENNRDFLENSHKHISRVADSMADIFGNFRDLVNNRRNQQEPSSNHRLTLITDDDVKVIH</sequence>
<dbReference type="Gene3D" id="3.40.50.150">
    <property type="entry name" value="Vaccinia Virus protein VP39"/>
    <property type="match status" value="1"/>
</dbReference>
<dbReference type="EMBL" id="CAJPWZ010001966">
    <property type="protein sequence ID" value="CAG2227504.1"/>
    <property type="molecule type" value="Genomic_DNA"/>
</dbReference>
<dbReference type="Proteomes" id="UP000683360">
    <property type="component" value="Unassembled WGS sequence"/>
</dbReference>
<evidence type="ECO:0000313" key="2">
    <source>
        <dbReference type="EMBL" id="CAG2227504.1"/>
    </source>
</evidence>
<comment type="caution">
    <text evidence="2">The sequence shown here is derived from an EMBL/GenBank/DDBJ whole genome shotgun (WGS) entry which is preliminary data.</text>
</comment>
<proteinExistence type="predicted"/>
<dbReference type="CDD" id="cd02440">
    <property type="entry name" value="AdoMet_MTases"/>
    <property type="match status" value="1"/>
</dbReference>
<keyword evidence="3" id="KW-1185">Reference proteome</keyword>
<dbReference type="InterPro" id="IPR029063">
    <property type="entry name" value="SAM-dependent_MTases_sf"/>
</dbReference>
<organism evidence="2 3">
    <name type="scientific">Mytilus edulis</name>
    <name type="common">Blue mussel</name>
    <dbReference type="NCBI Taxonomy" id="6550"/>
    <lineage>
        <taxon>Eukaryota</taxon>
        <taxon>Metazoa</taxon>
        <taxon>Spiralia</taxon>
        <taxon>Lophotrochozoa</taxon>
        <taxon>Mollusca</taxon>
        <taxon>Bivalvia</taxon>
        <taxon>Autobranchia</taxon>
        <taxon>Pteriomorphia</taxon>
        <taxon>Mytilida</taxon>
        <taxon>Mytiloidea</taxon>
        <taxon>Mytilidae</taxon>
        <taxon>Mytilinae</taxon>
        <taxon>Mytilus</taxon>
    </lineage>
</organism>
<dbReference type="Pfam" id="PF08241">
    <property type="entry name" value="Methyltransf_11"/>
    <property type="match status" value="1"/>
</dbReference>
<evidence type="ECO:0000259" key="1">
    <source>
        <dbReference type="Pfam" id="PF08241"/>
    </source>
</evidence>
<evidence type="ECO:0000313" key="3">
    <source>
        <dbReference type="Proteomes" id="UP000683360"/>
    </source>
</evidence>
<accession>A0A8S3TAB5</accession>
<dbReference type="AlphaFoldDB" id="A0A8S3TAB5"/>
<name>A0A8S3TAB5_MYTED</name>
<dbReference type="GO" id="GO:0008757">
    <property type="term" value="F:S-adenosylmethionine-dependent methyltransferase activity"/>
    <property type="evidence" value="ECO:0007669"/>
    <property type="project" value="InterPro"/>
</dbReference>
<reference evidence="2" key="1">
    <citation type="submission" date="2021-03" db="EMBL/GenBank/DDBJ databases">
        <authorList>
            <person name="Bekaert M."/>
        </authorList>
    </citation>
    <scope>NUCLEOTIDE SEQUENCE</scope>
</reference>
<dbReference type="SUPFAM" id="SSF53335">
    <property type="entry name" value="S-adenosyl-L-methionine-dependent methyltransferases"/>
    <property type="match status" value="1"/>
</dbReference>
<feature type="domain" description="Methyltransferase type 11" evidence="1">
    <location>
        <begin position="68"/>
        <end position="161"/>
    </location>
</feature>
<gene>
    <name evidence="2" type="ORF">MEDL_40542</name>
</gene>
<protein>
    <recommendedName>
        <fullName evidence="1">Methyltransferase type 11 domain-containing protein</fullName>
    </recommendedName>
</protein>
<dbReference type="InterPro" id="IPR013216">
    <property type="entry name" value="Methyltransf_11"/>
</dbReference>
<dbReference type="OrthoDB" id="3647at2759"/>